<feature type="region of interest" description="Disordered" evidence="7">
    <location>
        <begin position="199"/>
        <end position="231"/>
    </location>
</feature>
<evidence type="ECO:0000256" key="5">
    <source>
        <dbReference type="ARBA" id="ARBA00023121"/>
    </source>
</evidence>
<evidence type="ECO:0000313" key="10">
    <source>
        <dbReference type="Proteomes" id="UP000434582"/>
    </source>
</evidence>
<keyword evidence="3" id="KW-0831">Ubiquinone biosynthesis</keyword>
<accession>A0A7X2D3S8</accession>
<protein>
    <submittedName>
        <fullName evidence="9">COQ9 family protein</fullName>
    </submittedName>
</protein>
<dbReference type="Gene3D" id="1.10.357.10">
    <property type="entry name" value="Tetracycline Repressor, domain 2"/>
    <property type="match status" value="1"/>
</dbReference>
<comment type="function">
    <text evidence="6">Membrane-associated protein that warps the membrane surface to access and bind aromatic isoprenes with high specificity, including ubiquinone (CoQ) isoprene intermediates and presents them directly to COQ7, therefore facilitating the COQ7-mediated hydroxylase step. Participates in the biosynthesis of coenzyme Q, also named ubiquinone, an essential lipid-soluble electron transporter for aerobic cellular respiration.</text>
</comment>
<dbReference type="EMBL" id="WIVE01000004">
    <property type="protein sequence ID" value="MQX35485.1"/>
    <property type="molecule type" value="Genomic_DNA"/>
</dbReference>
<feature type="domain" description="COQ9 C-terminal" evidence="8">
    <location>
        <begin position="113"/>
        <end position="182"/>
    </location>
</feature>
<evidence type="ECO:0000256" key="2">
    <source>
        <dbReference type="ARBA" id="ARBA00010766"/>
    </source>
</evidence>
<comment type="pathway">
    <text evidence="1">Cofactor biosynthesis; ubiquinone biosynthesis.</text>
</comment>
<name>A0A7X2D3S8_9PROT</name>
<evidence type="ECO:0000256" key="6">
    <source>
        <dbReference type="ARBA" id="ARBA00058104"/>
    </source>
</evidence>
<dbReference type="PANTHER" id="PTHR21427:SF19">
    <property type="entry name" value="UBIQUINONE BIOSYNTHESIS PROTEIN COQ9, MITOCHONDRIAL"/>
    <property type="match status" value="1"/>
</dbReference>
<evidence type="ECO:0000256" key="3">
    <source>
        <dbReference type="ARBA" id="ARBA00022688"/>
    </source>
</evidence>
<dbReference type="OrthoDB" id="7201143at2"/>
<comment type="similarity">
    <text evidence="2">Belongs to the COQ9 family.</text>
</comment>
<evidence type="ECO:0000256" key="1">
    <source>
        <dbReference type="ARBA" id="ARBA00004749"/>
    </source>
</evidence>
<evidence type="ECO:0000256" key="4">
    <source>
        <dbReference type="ARBA" id="ARBA00022946"/>
    </source>
</evidence>
<dbReference type="GO" id="GO:0008289">
    <property type="term" value="F:lipid binding"/>
    <property type="evidence" value="ECO:0007669"/>
    <property type="project" value="UniProtKB-KW"/>
</dbReference>
<reference evidence="9 10" key="1">
    <citation type="submission" date="2019-10" db="EMBL/GenBank/DDBJ databases">
        <title>Draft whole-genome sequence of the purple nonsulfur photosynthetic bacterium Roseospira navarrensis DSM 15114.</title>
        <authorList>
            <person name="Kyndt J.A."/>
            <person name="Meyer T.E."/>
        </authorList>
    </citation>
    <scope>NUCLEOTIDE SEQUENCE [LARGE SCALE GENOMIC DNA]</scope>
    <source>
        <strain evidence="9 10">DSM 15114</strain>
    </source>
</reference>
<proteinExistence type="inferred from homology"/>
<keyword evidence="5" id="KW-0446">Lipid-binding</keyword>
<dbReference type="PANTHER" id="PTHR21427">
    <property type="entry name" value="UBIQUINONE BIOSYNTHESIS PROTEIN COQ9, MITOCHONDRIAL"/>
    <property type="match status" value="1"/>
</dbReference>
<dbReference type="Proteomes" id="UP000434582">
    <property type="component" value="Unassembled WGS sequence"/>
</dbReference>
<dbReference type="Pfam" id="PF08511">
    <property type="entry name" value="COQ9"/>
    <property type="match status" value="1"/>
</dbReference>
<organism evidence="9 10">
    <name type="scientific">Roseospira navarrensis</name>
    <dbReference type="NCBI Taxonomy" id="140058"/>
    <lineage>
        <taxon>Bacteria</taxon>
        <taxon>Pseudomonadati</taxon>
        <taxon>Pseudomonadota</taxon>
        <taxon>Alphaproteobacteria</taxon>
        <taxon>Rhodospirillales</taxon>
        <taxon>Rhodospirillaceae</taxon>
        <taxon>Roseospira</taxon>
    </lineage>
</organism>
<gene>
    <name evidence="9" type="ORF">GHC57_03025</name>
</gene>
<evidence type="ECO:0000256" key="7">
    <source>
        <dbReference type="SAM" id="MobiDB-lite"/>
    </source>
</evidence>
<evidence type="ECO:0000313" key="9">
    <source>
        <dbReference type="EMBL" id="MQX35485.1"/>
    </source>
</evidence>
<keyword evidence="10" id="KW-1185">Reference proteome</keyword>
<comment type="caution">
    <text evidence="9">The sequence shown here is derived from an EMBL/GenBank/DDBJ whole genome shotgun (WGS) entry which is preliminary data.</text>
</comment>
<sequence>MTAIRDAIVEHALIHVAFDGWSPKTLRAAAVDAGFEASQGDRAFLGGSIEAVAHWCDLADRRMEQALHEADTTGLRLHERVGLAIKLRLQMWDMDREAVRRAVALMSLPGNARTSLRCTYRTVDTIWWAVGDTSTDFNFYTKRLQLSGVYSATLLYWLDDSSEESEETWSFLGRRLNDIVRLHKARGRVKKGLSKLPNPLRAARSASEKAQRLARKAPMPRMRTQRRPHRA</sequence>
<evidence type="ECO:0000259" key="8">
    <source>
        <dbReference type="Pfam" id="PF08511"/>
    </source>
</evidence>
<dbReference type="InterPro" id="IPR012762">
    <property type="entry name" value="Ubiq_biosynth_COQ9"/>
</dbReference>
<dbReference type="InterPro" id="IPR013718">
    <property type="entry name" value="COQ9_C"/>
</dbReference>
<dbReference type="NCBIfam" id="TIGR02396">
    <property type="entry name" value="diverge_rpsU"/>
    <property type="match status" value="1"/>
</dbReference>
<keyword evidence="4" id="KW-0809">Transit peptide</keyword>
<dbReference type="AlphaFoldDB" id="A0A7X2D3S8"/>
<dbReference type="GO" id="GO:0006744">
    <property type="term" value="P:ubiquinone biosynthetic process"/>
    <property type="evidence" value="ECO:0007669"/>
    <property type="project" value="UniProtKB-KW"/>
</dbReference>